<organism evidence="2 3">
    <name type="scientific">Gossypium arboreum</name>
    <name type="common">Tree cotton</name>
    <name type="synonym">Gossypium nanking</name>
    <dbReference type="NCBI Taxonomy" id="29729"/>
    <lineage>
        <taxon>Eukaryota</taxon>
        <taxon>Viridiplantae</taxon>
        <taxon>Streptophyta</taxon>
        <taxon>Embryophyta</taxon>
        <taxon>Tracheophyta</taxon>
        <taxon>Spermatophyta</taxon>
        <taxon>Magnoliopsida</taxon>
        <taxon>eudicotyledons</taxon>
        <taxon>Gunneridae</taxon>
        <taxon>Pentapetalae</taxon>
        <taxon>rosids</taxon>
        <taxon>malvids</taxon>
        <taxon>Malvales</taxon>
        <taxon>Malvaceae</taxon>
        <taxon>Malvoideae</taxon>
        <taxon>Gossypium</taxon>
    </lineage>
</organism>
<dbReference type="Pfam" id="PF10536">
    <property type="entry name" value="PMD"/>
    <property type="match status" value="1"/>
</dbReference>
<evidence type="ECO:0000313" key="2">
    <source>
        <dbReference type="EMBL" id="KAK5845361.1"/>
    </source>
</evidence>
<dbReference type="InterPro" id="IPR044824">
    <property type="entry name" value="MAIN-like"/>
</dbReference>
<dbReference type="PANTHER" id="PTHR46033">
    <property type="entry name" value="PROTEIN MAIN-LIKE 2"/>
    <property type="match status" value="1"/>
</dbReference>
<gene>
    <name evidence="2" type="ORF">PVK06_001534</name>
</gene>
<accession>A0ABR0R2B4</accession>
<dbReference type="EMBL" id="JARKNE010000001">
    <property type="protein sequence ID" value="KAK5845361.1"/>
    <property type="molecule type" value="Genomic_DNA"/>
</dbReference>
<reference evidence="2 3" key="1">
    <citation type="submission" date="2023-03" db="EMBL/GenBank/DDBJ databases">
        <title>WGS of Gossypium arboreum.</title>
        <authorList>
            <person name="Yu D."/>
        </authorList>
    </citation>
    <scope>NUCLEOTIDE SEQUENCE [LARGE SCALE GENOMIC DNA]</scope>
    <source>
        <tissue evidence="2">Leaf</tissue>
    </source>
</reference>
<keyword evidence="3" id="KW-1185">Reference proteome</keyword>
<dbReference type="InterPro" id="IPR019557">
    <property type="entry name" value="AminoTfrase-like_pln_mobile"/>
</dbReference>
<name>A0ABR0R2B4_GOSAR</name>
<evidence type="ECO:0000313" key="3">
    <source>
        <dbReference type="Proteomes" id="UP001358586"/>
    </source>
</evidence>
<evidence type="ECO:0000259" key="1">
    <source>
        <dbReference type="Pfam" id="PF10536"/>
    </source>
</evidence>
<sequence length="168" mass="19342">MPYRMCFQCECTITLGDVCLQLDLPVNGEVVTGPVISVNWSATCDQLLKKVSNKFRGSRIEMRWLEDSFQTIETSASEVENEQFTCAFILRLIGGLLMPDKSRNLIHLRWLLLLADLKESKRLSWRSAVLETLYREMCQVTNRIKLKSTIACSFNCGHGINYHFYAHE</sequence>
<protein>
    <recommendedName>
        <fullName evidence="1">Aminotransferase-like plant mobile domain-containing protein</fullName>
    </recommendedName>
</protein>
<dbReference type="Proteomes" id="UP001358586">
    <property type="component" value="Chromosome 1"/>
</dbReference>
<dbReference type="PANTHER" id="PTHR46033:SF8">
    <property type="entry name" value="PROTEIN MAINTENANCE OF MERISTEMS-LIKE"/>
    <property type="match status" value="1"/>
</dbReference>
<feature type="domain" description="Aminotransferase-like plant mobile" evidence="1">
    <location>
        <begin position="10"/>
        <end position="150"/>
    </location>
</feature>
<proteinExistence type="predicted"/>
<comment type="caution">
    <text evidence="2">The sequence shown here is derived from an EMBL/GenBank/DDBJ whole genome shotgun (WGS) entry which is preliminary data.</text>
</comment>